<accession>F4PN45</accession>
<feature type="compositionally biased region" description="Low complexity" evidence="13">
    <location>
        <begin position="770"/>
        <end position="780"/>
    </location>
</feature>
<feature type="region of interest" description="Disordered" evidence="13">
    <location>
        <begin position="873"/>
        <end position="912"/>
    </location>
</feature>
<evidence type="ECO:0000313" key="17">
    <source>
        <dbReference type="Proteomes" id="UP000007797"/>
    </source>
</evidence>
<dbReference type="Gene3D" id="3.40.50.720">
    <property type="entry name" value="NAD(P)-binding Rossmann-like Domain"/>
    <property type="match status" value="2"/>
</dbReference>
<dbReference type="InterPro" id="IPR036770">
    <property type="entry name" value="Ankyrin_rpt-contain_sf"/>
</dbReference>
<dbReference type="SUPFAM" id="SSF81324">
    <property type="entry name" value="Voltage-gated potassium channels"/>
    <property type="match status" value="1"/>
</dbReference>
<proteinExistence type="predicted"/>
<dbReference type="GeneID" id="14875207"/>
<evidence type="ECO:0000256" key="1">
    <source>
        <dbReference type="ARBA" id="ARBA00004651"/>
    </source>
</evidence>
<sequence>MVVVNNNNNNSEESNNNNTNNNNNNNNNNTNDNNNNNDNRNETDNRTIRFNEENNHLINQSSNNLVFNQNNNNNILNQSRNNVANSRNNVKSPLFSTSSSMNLSSAGSSPIGGTQGATSAVLGCSKMALLPVDERMARCEHLLREDNDDDDQLGLSPTGHHHTSSGLFSTLNHQHHEESNLTSSPINSFDSESDSDIKNHVGGHKTSNGGGHHLSGGVEMKTIKESQHNNNKDEEDKDSSDEEDDEENDSDIELEDQLDAEYLQNEENQQMERLARLRKYHHIYKEADFWLEHINILLSVVSVGLFIAMSYVDVDGKTWYDLNFIIFGLSLYFVFDFVRLLVFSGDRIHFLTKRETLIDVVSLLPIFVTLLPNTIVNVIPLAFLRVLRILKAPRLFKLYGANTVTQKTAQLILSILIVILLFASMFTSVEGVPFHTSLYFAVVTLSTVGYGDVTPQSILGRMLTITMIILTLVYLPLMTSELLHNLSNNRPWHRSYKTKKDFVAIAGNISEKSLTLFSKEYFFNSRIAKQTPLVVFCPDEPPSYINQLKAKLKISKYLIYIKGSCGVQDDIHRSNIKNSLGLFLFSRQSIHGAKEEDEDNLLRVMALRSFAPKIPIYVQMMTPRYKQKFLDAGASQVINIQELKFSILAQSCLSPGFSTLIMNLLRSDGNKKEIDGYGAGKMYEIFTCRFSSAFEGMTFKEAAKLIFEKLGMIVFGVEMVVQKKPKIKLIPTRDYLIKETDSAILLAKNKVASRRVRICTKEFLQQPSSLYQQQQQQSQSQDEHDQPASSQNFNMDTKVIWTYEPITKRYICQLKLTPRKQSEFNTKKHRKTLHKLIIEKKKELNHDMSVLQTIHQTEVSNTMPLSQLFPREWEESNSNNSNNSNNSSAASSTSPLYHHHQRQPSNDLQSTNSTIKHDFSFYDIINQESNTSSANSSGIVGDSGENTVRSDIHSTMTIPEPPPPPPPTNLNSKTMIKPKRFWAIHSLVDQLLSSVEDMHNINNHIILAGNPTNVEFFIRPLREDYLRRYDPIVLLTPTPIKEEDWAKICRYPDVYVVIGRPSSVTDVKRAGISKCSKFVVLKGEVAAQESIITDKEILVTVLGIKPLIQNNLIYPIFELIDPANMRFFVGNGNWNQNDPYYTAPSFASGSVFLSETFDCLLGQCYLNRHILTLVELLVSKASYNNNNSNNNDTAGSRTKIFQVEVPEMFVNQRFGYLFECLVDCNIFCLGLYRYDEKSSNHYNAIIINYNKSEKKKDLCVSPASDTSPLLTIPTFLVFNNTTTTTDNNNLIMEESNKQELLKFLNIFQHLGMTHLKTLNGFLQRPISSLLTSSIANTASIPLFEAGAIDGDEARSNRKTVYNLMQTLDKANEDQVDTMVNLVTKQLRQQLDQSDLQSAVQLATQLSIPLEYIEAIGKLYQSFLCFESVSVHLTEDHLSKITDALVSVFPLSPLEDPQTSQTLMGQSNTNVVANSPESQLKIQNYITILQKLQQLFTTTRIDSIMHLHQEINNGHIQQQLQLQQGTSYHQYLHQQICETLDLKNDEYYLATALHSLLHIDESSLISLIDSFPKLKSLQLAQLAHLPFKNVYEVLDMRSNLCSLTSTYGYFANQQQNSSPNYTFPIIDPTKSVQIKIVEQPPEKAVYKRNVKPAPSVMFDGDSKLLDGNYYVACTLLRCNTFQEEPGFLIGNKTTPFGSSKVVTFKKLKVLVTSHQQGETLFCFRFDLRRYRSDYDTNPNDFEVVSSIHSNPICLLSHSTQLKHTANVDLPQVVEAIPLSGTSSGGTRVAVLGSNFADTPATRIKFDNAEVVPTFHSQGTLLCYTPEHAPGTVQVRVSNSPKHWSNNSAVYTYEDERTIALRNAREETQMNVPKSSLGIDFMSTFTSSFIIKGSDSNMTNLPSGGGAMRTNYPSSGGNRYNLHATDARGFALLHYLSVFAESDQKYAEMFVQVLQESSTCGLLHVLDKFGNTALHWATIFECVAVVRALLAKGVSSNVQNLDGITPLHLAVAAGNIDIAKMMLSTGANVTLGDIDGSSALHFAATARCNSRELTALLLSCGANLYARDDEDETSLHHAVRNGSGEVVALLLQAAHYCESIAAKTASVSSYPYQLVLQDEPFHSLQNEDGETPLHIAAATNNIVAMELLLRSGARSDIMDNDGQTALHLHIESIKRQENNNNTSPINNQDNQIILNLFIQKNNFNQPQPMMETNNTKETIYYNPTNQVSKQIYKYLKQQQDNIQEFSKQNQSRIDQQQYQTVNNLFQQQSIF</sequence>
<feature type="region of interest" description="Disordered" evidence="13">
    <location>
        <begin position="1"/>
        <end position="44"/>
    </location>
</feature>
<dbReference type="Gene3D" id="2.60.40.10">
    <property type="entry name" value="Immunoglobulins"/>
    <property type="match status" value="1"/>
</dbReference>
<evidence type="ECO:0000256" key="12">
    <source>
        <dbReference type="PROSITE-ProRule" id="PRU00023"/>
    </source>
</evidence>
<evidence type="ECO:0000256" key="8">
    <source>
        <dbReference type="ARBA" id="ARBA00023065"/>
    </source>
</evidence>
<dbReference type="InterPro" id="IPR002909">
    <property type="entry name" value="IPT_dom"/>
</dbReference>
<feature type="transmembrane region" description="Helical" evidence="14">
    <location>
        <begin position="408"/>
        <end position="426"/>
    </location>
</feature>
<organism evidence="16 17">
    <name type="scientific">Cavenderia fasciculata</name>
    <name type="common">Slime mold</name>
    <name type="synonym">Dictyostelium fasciculatum</name>
    <dbReference type="NCBI Taxonomy" id="261658"/>
    <lineage>
        <taxon>Eukaryota</taxon>
        <taxon>Amoebozoa</taxon>
        <taxon>Evosea</taxon>
        <taxon>Eumycetozoa</taxon>
        <taxon>Dictyostelia</taxon>
        <taxon>Acytosteliales</taxon>
        <taxon>Cavenderiaceae</taxon>
        <taxon>Cavenderia</taxon>
    </lineage>
</organism>
<evidence type="ECO:0000256" key="2">
    <source>
        <dbReference type="ARBA" id="ARBA00022448"/>
    </source>
</evidence>
<feature type="compositionally biased region" description="Polar residues" evidence="13">
    <location>
        <begin position="180"/>
        <end position="190"/>
    </location>
</feature>
<feature type="compositionally biased region" description="Acidic residues" evidence="13">
    <location>
        <begin position="235"/>
        <end position="251"/>
    </location>
</feature>
<keyword evidence="10 16" id="KW-0407">Ion channel</keyword>
<feature type="repeat" description="ANK" evidence="12">
    <location>
        <begin position="2126"/>
        <end position="2158"/>
    </location>
</feature>
<dbReference type="SUPFAM" id="SSF48403">
    <property type="entry name" value="Ankyrin repeat"/>
    <property type="match status" value="1"/>
</dbReference>
<feature type="repeat" description="ANK" evidence="12">
    <location>
        <begin position="2033"/>
        <end position="2067"/>
    </location>
</feature>
<feature type="compositionally biased region" description="Polar residues" evidence="13">
    <location>
        <begin position="903"/>
        <end position="912"/>
    </location>
</feature>
<feature type="compositionally biased region" description="Low complexity" evidence="13">
    <location>
        <begin position="876"/>
        <end position="892"/>
    </location>
</feature>
<keyword evidence="8" id="KW-0406">Ion transport</keyword>
<comment type="catalytic activity">
    <reaction evidence="11">
        <text>K(+)(in) = K(+)(out)</text>
        <dbReference type="Rhea" id="RHEA:29463"/>
        <dbReference type="ChEBI" id="CHEBI:29103"/>
    </reaction>
</comment>
<dbReference type="Gene3D" id="1.10.287.70">
    <property type="match status" value="1"/>
</dbReference>
<dbReference type="GO" id="GO:0005886">
    <property type="term" value="C:plasma membrane"/>
    <property type="evidence" value="ECO:0007669"/>
    <property type="project" value="UniProtKB-SubCell"/>
</dbReference>
<feature type="region of interest" description="Disordered" evidence="13">
    <location>
        <begin position="85"/>
        <end position="116"/>
    </location>
</feature>
<dbReference type="EMBL" id="GL883008">
    <property type="protein sequence ID" value="EGG23735.1"/>
    <property type="molecule type" value="Genomic_DNA"/>
</dbReference>
<dbReference type="InterPro" id="IPR003929">
    <property type="entry name" value="K_chnl_BK_asu"/>
</dbReference>
<feature type="region of interest" description="Disordered" evidence="13">
    <location>
        <begin position="173"/>
        <end position="251"/>
    </location>
</feature>
<dbReference type="Pfam" id="PF22614">
    <property type="entry name" value="Slo-like_RCK"/>
    <property type="match status" value="2"/>
</dbReference>
<dbReference type="KEGG" id="dfa:DFA_05869"/>
<keyword evidence="17" id="KW-1185">Reference proteome</keyword>
<evidence type="ECO:0000256" key="11">
    <source>
        <dbReference type="ARBA" id="ARBA00034430"/>
    </source>
</evidence>
<dbReference type="InterPro" id="IPR002110">
    <property type="entry name" value="Ankyrin_rpt"/>
</dbReference>
<dbReference type="PANTHER" id="PTHR10027">
    <property type="entry name" value="CALCIUM-ACTIVATED POTASSIUM CHANNEL ALPHA CHAIN"/>
    <property type="match status" value="1"/>
</dbReference>
<feature type="transmembrane region" description="Helical" evidence="14">
    <location>
        <begin position="432"/>
        <end position="451"/>
    </location>
</feature>
<gene>
    <name evidence="16" type="primary">kcnma1</name>
    <name evidence="16" type="ORF">DFA_05869</name>
</gene>
<dbReference type="Pfam" id="PF03493">
    <property type="entry name" value="BK_channel_a"/>
    <property type="match status" value="1"/>
</dbReference>
<evidence type="ECO:0000313" key="16">
    <source>
        <dbReference type="EMBL" id="EGG23735.1"/>
    </source>
</evidence>
<feature type="transmembrane region" description="Helical" evidence="14">
    <location>
        <begin position="289"/>
        <end position="312"/>
    </location>
</feature>
<feature type="repeat" description="ANK" evidence="12">
    <location>
        <begin position="2000"/>
        <end position="2032"/>
    </location>
</feature>
<keyword evidence="4 14" id="KW-0812">Transmembrane</keyword>
<dbReference type="SMART" id="SM00429">
    <property type="entry name" value="IPT"/>
    <property type="match status" value="1"/>
</dbReference>
<dbReference type="PROSITE" id="PS50297">
    <property type="entry name" value="ANK_REP_REGION"/>
    <property type="match status" value="4"/>
</dbReference>
<feature type="transmembrane region" description="Helical" evidence="14">
    <location>
        <begin position="363"/>
        <end position="387"/>
    </location>
</feature>
<dbReference type="GO" id="GO:0005267">
    <property type="term" value="F:potassium channel activity"/>
    <property type="evidence" value="ECO:0007669"/>
    <property type="project" value="UniProtKB-KW"/>
</dbReference>
<dbReference type="InterPro" id="IPR013783">
    <property type="entry name" value="Ig-like_fold"/>
</dbReference>
<reference evidence="17" key="1">
    <citation type="journal article" date="2011" name="Genome Res.">
        <title>Phylogeny-wide analysis of social amoeba genomes highlights ancient origins for complex intercellular communication.</title>
        <authorList>
            <person name="Heidel A.J."/>
            <person name="Lawal H.M."/>
            <person name="Felder M."/>
            <person name="Schilde C."/>
            <person name="Helps N.R."/>
            <person name="Tunggal B."/>
            <person name="Rivero F."/>
            <person name="John U."/>
            <person name="Schleicher M."/>
            <person name="Eichinger L."/>
            <person name="Platzer M."/>
            <person name="Noegel A.A."/>
            <person name="Schaap P."/>
            <person name="Gloeckner G."/>
        </authorList>
    </citation>
    <scope>NUCLEOTIDE SEQUENCE [LARGE SCALE GENOMIC DNA]</scope>
    <source>
        <strain evidence="17">SH3</strain>
    </source>
</reference>
<dbReference type="Gene3D" id="1.25.40.20">
    <property type="entry name" value="Ankyrin repeat-containing domain"/>
    <property type="match status" value="2"/>
</dbReference>
<dbReference type="InterPro" id="IPR036291">
    <property type="entry name" value="NAD(P)-bd_dom_sf"/>
</dbReference>
<evidence type="ECO:0000256" key="13">
    <source>
        <dbReference type="SAM" id="MobiDB-lite"/>
    </source>
</evidence>
<evidence type="ECO:0000256" key="6">
    <source>
        <dbReference type="ARBA" id="ARBA00022958"/>
    </source>
</evidence>
<feature type="transmembrane region" description="Helical" evidence="14">
    <location>
        <begin position="324"/>
        <end position="343"/>
    </location>
</feature>
<dbReference type="Pfam" id="PF12796">
    <property type="entry name" value="Ank_2"/>
    <property type="match status" value="3"/>
</dbReference>
<evidence type="ECO:0000256" key="10">
    <source>
        <dbReference type="ARBA" id="ARBA00023303"/>
    </source>
</evidence>
<feature type="compositionally biased region" description="Basic and acidic residues" evidence="13">
    <location>
        <begin position="221"/>
        <end position="234"/>
    </location>
</feature>
<feature type="compositionally biased region" description="Low complexity" evidence="13">
    <location>
        <begin position="85"/>
        <end position="109"/>
    </location>
</feature>
<dbReference type="Pfam" id="PF01833">
    <property type="entry name" value="TIG"/>
    <property type="match status" value="1"/>
</dbReference>
<dbReference type="Pfam" id="PF07885">
    <property type="entry name" value="Ion_trans_2"/>
    <property type="match status" value="1"/>
</dbReference>
<evidence type="ECO:0000256" key="7">
    <source>
        <dbReference type="ARBA" id="ARBA00022989"/>
    </source>
</evidence>
<dbReference type="PROSITE" id="PS50088">
    <property type="entry name" value="ANK_REPEAT"/>
    <property type="match status" value="4"/>
</dbReference>
<dbReference type="Proteomes" id="UP000007797">
    <property type="component" value="Unassembled WGS sequence"/>
</dbReference>
<dbReference type="RefSeq" id="XP_004361586.1">
    <property type="nucleotide sequence ID" value="XM_004361529.1"/>
</dbReference>
<comment type="subcellular location">
    <subcellularLocation>
        <location evidence="1">Cell membrane</location>
        <topology evidence="1">Multi-pass membrane protein</topology>
    </subcellularLocation>
</comment>
<keyword evidence="9 14" id="KW-0472">Membrane</keyword>
<dbReference type="InterPro" id="IPR047871">
    <property type="entry name" value="K_chnl_Slo-like"/>
</dbReference>
<protein>
    <submittedName>
        <fullName evidence="16">Calcium-activated BK potassium channel</fullName>
    </submittedName>
</protein>
<dbReference type="CDD" id="cd00102">
    <property type="entry name" value="IPT"/>
    <property type="match status" value="1"/>
</dbReference>
<feature type="repeat" description="ANK" evidence="12">
    <location>
        <begin position="1967"/>
        <end position="1999"/>
    </location>
</feature>
<dbReference type="SUPFAM" id="SSF51735">
    <property type="entry name" value="NAD(P)-binding Rossmann-fold domains"/>
    <property type="match status" value="1"/>
</dbReference>
<keyword evidence="6" id="KW-0630">Potassium</keyword>
<dbReference type="InterPro" id="IPR014756">
    <property type="entry name" value="Ig_E-set"/>
</dbReference>
<dbReference type="SUPFAM" id="SSF81296">
    <property type="entry name" value="E set domains"/>
    <property type="match status" value="1"/>
</dbReference>
<feature type="transmembrane region" description="Helical" evidence="14">
    <location>
        <begin position="458"/>
        <end position="477"/>
    </location>
</feature>
<keyword evidence="5" id="KW-0631">Potassium channel</keyword>
<feature type="domain" description="IPT/TIG" evidence="15">
    <location>
        <begin position="1768"/>
        <end position="1852"/>
    </location>
</feature>
<evidence type="ECO:0000256" key="5">
    <source>
        <dbReference type="ARBA" id="ARBA00022826"/>
    </source>
</evidence>
<dbReference type="PANTHER" id="PTHR10027:SF10">
    <property type="entry name" value="SLOWPOKE 2, ISOFORM D"/>
    <property type="match status" value="1"/>
</dbReference>
<keyword evidence="7 14" id="KW-1133">Transmembrane helix</keyword>
<evidence type="ECO:0000256" key="4">
    <source>
        <dbReference type="ARBA" id="ARBA00022692"/>
    </source>
</evidence>
<evidence type="ECO:0000256" key="9">
    <source>
        <dbReference type="ARBA" id="ARBA00023136"/>
    </source>
</evidence>
<feature type="region of interest" description="Disordered" evidence="13">
    <location>
        <begin position="770"/>
        <end position="791"/>
    </location>
</feature>
<evidence type="ECO:0000256" key="3">
    <source>
        <dbReference type="ARBA" id="ARBA00022538"/>
    </source>
</evidence>
<dbReference type="InterPro" id="IPR003148">
    <property type="entry name" value="RCK_N"/>
</dbReference>
<evidence type="ECO:0000256" key="14">
    <source>
        <dbReference type="SAM" id="Phobius"/>
    </source>
</evidence>
<dbReference type="SMART" id="SM00248">
    <property type="entry name" value="ANK"/>
    <property type="match status" value="6"/>
</dbReference>
<dbReference type="Gene3D" id="1.20.120.350">
    <property type="entry name" value="Voltage-gated potassium channels. Chain C"/>
    <property type="match status" value="1"/>
</dbReference>
<dbReference type="OrthoDB" id="194358at2759"/>
<evidence type="ECO:0000259" key="15">
    <source>
        <dbReference type="SMART" id="SM00429"/>
    </source>
</evidence>
<keyword evidence="2" id="KW-0813">Transport</keyword>
<keyword evidence="3" id="KW-0633">Potassium transport</keyword>
<feature type="compositionally biased region" description="Low complexity" evidence="13">
    <location>
        <begin position="1"/>
        <end position="38"/>
    </location>
</feature>
<name>F4PN45_CACFS</name>
<keyword evidence="12" id="KW-0040">ANK repeat</keyword>
<dbReference type="InterPro" id="IPR013099">
    <property type="entry name" value="K_chnl_dom"/>
</dbReference>
<dbReference type="InterPro" id="IPR027359">
    <property type="entry name" value="Volt_channel_dom_sf"/>
</dbReference>